<name>A0ABT3G1T2_9BACT</name>
<dbReference type="Proteomes" id="UP001165653">
    <property type="component" value="Unassembled WGS sequence"/>
</dbReference>
<organism evidence="2 3">
    <name type="scientific">Luteolibacter rhizosphaerae</name>
    <dbReference type="NCBI Taxonomy" id="2989719"/>
    <lineage>
        <taxon>Bacteria</taxon>
        <taxon>Pseudomonadati</taxon>
        <taxon>Verrucomicrobiota</taxon>
        <taxon>Verrucomicrobiia</taxon>
        <taxon>Verrucomicrobiales</taxon>
        <taxon>Verrucomicrobiaceae</taxon>
        <taxon>Luteolibacter</taxon>
    </lineage>
</organism>
<dbReference type="InterPro" id="IPR011050">
    <property type="entry name" value="Pectin_lyase_fold/virulence"/>
</dbReference>
<evidence type="ECO:0000313" key="3">
    <source>
        <dbReference type="Proteomes" id="UP001165653"/>
    </source>
</evidence>
<comment type="caution">
    <text evidence="2">The sequence shown here is derived from an EMBL/GenBank/DDBJ whole genome shotgun (WGS) entry which is preliminary data.</text>
</comment>
<dbReference type="SUPFAM" id="SSF51126">
    <property type="entry name" value="Pectin lyase-like"/>
    <property type="match status" value="1"/>
</dbReference>
<dbReference type="InterPro" id="IPR012334">
    <property type="entry name" value="Pectin_lyas_fold"/>
</dbReference>
<dbReference type="SMART" id="SM00710">
    <property type="entry name" value="PbH1"/>
    <property type="match status" value="10"/>
</dbReference>
<keyword evidence="3" id="KW-1185">Reference proteome</keyword>
<dbReference type="Gene3D" id="2.160.20.10">
    <property type="entry name" value="Single-stranded right-handed beta-helix, Pectin lyase-like"/>
    <property type="match status" value="2"/>
</dbReference>
<feature type="chain" id="PRO_5046861588" description="Right handed beta helix domain-containing protein" evidence="1">
    <location>
        <begin position="19"/>
        <end position="747"/>
    </location>
</feature>
<proteinExistence type="predicted"/>
<protein>
    <recommendedName>
        <fullName evidence="4">Right handed beta helix domain-containing protein</fullName>
    </recommendedName>
</protein>
<feature type="signal peptide" evidence="1">
    <location>
        <begin position="1"/>
        <end position="18"/>
    </location>
</feature>
<accession>A0ABT3G1T2</accession>
<evidence type="ECO:0000256" key="1">
    <source>
        <dbReference type="SAM" id="SignalP"/>
    </source>
</evidence>
<reference evidence="2" key="1">
    <citation type="submission" date="2022-10" db="EMBL/GenBank/DDBJ databases">
        <title>Luteolibacter sp. GHJ8, whole genome shotgun sequencing project.</title>
        <authorList>
            <person name="Zhao G."/>
            <person name="Shen L."/>
        </authorList>
    </citation>
    <scope>NUCLEOTIDE SEQUENCE</scope>
    <source>
        <strain evidence="2">GHJ8</strain>
    </source>
</reference>
<evidence type="ECO:0000313" key="2">
    <source>
        <dbReference type="EMBL" id="MCW1913205.1"/>
    </source>
</evidence>
<dbReference type="InterPro" id="IPR006626">
    <property type="entry name" value="PbH1"/>
</dbReference>
<dbReference type="EMBL" id="JAPDDR010000003">
    <property type="protein sequence ID" value="MCW1913205.1"/>
    <property type="molecule type" value="Genomic_DNA"/>
</dbReference>
<gene>
    <name evidence="2" type="ORF">OJ996_06460</name>
</gene>
<keyword evidence="1" id="KW-0732">Signal</keyword>
<sequence>MRSLLLSGLVLLSAPAFAQGPLAPPAGPPAPGMKTLDQLEARVPIPKSPQPSIAGPHFTITQPGSYYLTGNIDVTTGNGINIEADDVTLDLNGYTISSNNPTAANYGISLNGTRKRVSISNGHIRSGATFTGNAISSGPGFYSGINWSTASPIACRISGVSVTGVPGEGITVGSSVNNSSIVEACTVRDVGGIGIRAGVVSNCSVTNAASTSIAAERVMNSVGARQDGTGTGIVQGGASLEAIGAATDKRTQIPGGTATVTIGTPGSYVLMGNLTVTTGNGILINASDVSLDLNGFTIASTSSTASGDAIGLGSEVQRISISNGTIRSGTTYSGGVFSNGPGFDSGINWRSLAPRSVQVSGVSITGIRGYGIDLGSDQSSIVQACSVRIAGTIGIRAGVVTDCSVTTGPSTTISAARIANSVGARADGSGTGLDTQTPSFEAIATTTTATQAAVTTIQSGTTALVAAKDNRTPITSLPFSISTSGSYYLQGNLQHIGSGNAITVSANDVTIDLNGFTLASAPGASGSAININFDATNVTVKNGTIAGSSTFTGNWSNDWSITRNGFSYGILNDARVGSRFHNLTIRGCRTSAIWSGGPSQRHSADIDQVSCQYNGSGISAPYSRVSNCVVAFNDGFGINAQTISNCQVTYCNSYGIESSFGTVTDCFVSAVEGAGIKAITVTNCTVNSGGDAITACTVTGSTVQFSGGIGITISLSSGGVISGCCVITATGGEYSAPGAVRTGCSPP</sequence>
<dbReference type="RefSeq" id="WP_264512424.1">
    <property type="nucleotide sequence ID" value="NZ_JAPDDR010000003.1"/>
</dbReference>
<evidence type="ECO:0008006" key="4">
    <source>
        <dbReference type="Google" id="ProtNLM"/>
    </source>
</evidence>